<feature type="non-terminal residue" evidence="3">
    <location>
        <position position="92"/>
    </location>
</feature>
<proteinExistence type="inferred from homology"/>
<dbReference type="PANTHER" id="PTHR12341:SF7">
    <property type="entry name" value="5'-3' EXORIBONUCLEASE 1"/>
    <property type="match status" value="1"/>
</dbReference>
<dbReference type="PANTHER" id="PTHR12341">
    <property type="entry name" value="5'-&gt;3' EXORIBONUCLEASE"/>
    <property type="match status" value="1"/>
</dbReference>
<sequence length="92" mass="10492">MGADAVLQGDEALTLGLAVLPLHLVRVLRPSSPYCLLTTRRERYPLTSQLIQENKIPEFDNLYLDFNGIIHNCSHPNDEDAHFRLSEEQIFT</sequence>
<evidence type="ECO:0000259" key="2">
    <source>
        <dbReference type="Pfam" id="PF03159"/>
    </source>
</evidence>
<feature type="non-terminal residue" evidence="3">
    <location>
        <position position="1"/>
    </location>
</feature>
<feature type="domain" description="Xrn1 N-terminal" evidence="2">
    <location>
        <begin position="41"/>
        <end position="82"/>
    </location>
</feature>
<evidence type="ECO:0000313" key="4">
    <source>
        <dbReference type="Proteomes" id="UP000815677"/>
    </source>
</evidence>
<dbReference type="Gene3D" id="3.40.50.12390">
    <property type="match status" value="1"/>
</dbReference>
<comment type="similarity">
    <text evidence="1">Belongs to the 5'-3' exonuclease family.</text>
</comment>
<keyword evidence="4" id="KW-1185">Reference proteome</keyword>
<protein>
    <recommendedName>
        <fullName evidence="2">Xrn1 N-terminal domain-containing protein</fullName>
    </recommendedName>
</protein>
<dbReference type="EMBL" id="DF847307">
    <property type="protein sequence ID" value="GAT51663.1"/>
    <property type="molecule type" value="Genomic_DNA"/>
</dbReference>
<organism evidence="3 4">
    <name type="scientific">Mycena chlorophos</name>
    <name type="common">Agaric fungus</name>
    <name type="synonym">Agaricus chlorophos</name>
    <dbReference type="NCBI Taxonomy" id="658473"/>
    <lineage>
        <taxon>Eukaryota</taxon>
        <taxon>Fungi</taxon>
        <taxon>Dikarya</taxon>
        <taxon>Basidiomycota</taxon>
        <taxon>Agaricomycotina</taxon>
        <taxon>Agaricomycetes</taxon>
        <taxon>Agaricomycetidae</taxon>
        <taxon>Agaricales</taxon>
        <taxon>Marasmiineae</taxon>
        <taxon>Mycenaceae</taxon>
        <taxon>Mycena</taxon>
    </lineage>
</organism>
<reference evidence="3" key="1">
    <citation type="submission" date="2014-09" db="EMBL/GenBank/DDBJ databases">
        <title>Genome sequence of the luminous mushroom Mycena chlorophos for searching fungal bioluminescence genes.</title>
        <authorList>
            <person name="Tanaka Y."/>
            <person name="Kasuga D."/>
            <person name="Oba Y."/>
            <person name="Hase S."/>
            <person name="Sato K."/>
            <person name="Oba Y."/>
            <person name="Sakakibara Y."/>
        </authorList>
    </citation>
    <scope>NUCLEOTIDE SEQUENCE</scope>
</reference>
<accession>A0ABQ0LKP2</accession>
<dbReference type="Proteomes" id="UP000815677">
    <property type="component" value="Unassembled WGS sequence"/>
</dbReference>
<evidence type="ECO:0000256" key="1">
    <source>
        <dbReference type="ARBA" id="ARBA00038299"/>
    </source>
</evidence>
<dbReference type="Pfam" id="PF03159">
    <property type="entry name" value="XRN_N"/>
    <property type="match status" value="1"/>
</dbReference>
<dbReference type="InterPro" id="IPR004859">
    <property type="entry name" value="Xrn1_N"/>
</dbReference>
<gene>
    <name evidence="3" type="ORF">MCHLO_08785</name>
</gene>
<evidence type="ECO:0000313" key="3">
    <source>
        <dbReference type="EMBL" id="GAT51663.1"/>
    </source>
</evidence>
<dbReference type="InterPro" id="IPR027073">
    <property type="entry name" value="5_3_exoribonuclease"/>
</dbReference>
<name>A0ABQ0LKP2_MYCCL</name>